<dbReference type="KEGG" id="svn:CP980_20900"/>
<feature type="compositionally biased region" description="Gly residues" evidence="1">
    <location>
        <begin position="376"/>
        <end position="385"/>
    </location>
</feature>
<feature type="region of interest" description="Disordered" evidence="1">
    <location>
        <begin position="116"/>
        <end position="135"/>
    </location>
</feature>
<dbReference type="Proteomes" id="UP000325563">
    <property type="component" value="Chromosome"/>
</dbReference>
<accession>A0A5J6JH92</accession>
<dbReference type="RefSeq" id="WP_150528803.1">
    <property type="nucleotide sequence ID" value="NZ_BNBW01000004.1"/>
</dbReference>
<keyword evidence="3" id="KW-1185">Reference proteome</keyword>
<feature type="compositionally biased region" description="Basic and acidic residues" evidence="1">
    <location>
        <begin position="241"/>
        <end position="251"/>
    </location>
</feature>
<feature type="compositionally biased region" description="Basic and acidic residues" evidence="1">
    <location>
        <begin position="445"/>
        <end position="457"/>
    </location>
</feature>
<feature type="compositionally biased region" description="Low complexity" evidence="1">
    <location>
        <begin position="227"/>
        <end position="240"/>
    </location>
</feature>
<dbReference type="AlphaFoldDB" id="A0A5J6JH92"/>
<reference evidence="2 3" key="1">
    <citation type="submission" date="2017-09" db="EMBL/GenBank/DDBJ databases">
        <authorList>
            <person name="Lee N."/>
            <person name="Cho B.-K."/>
        </authorList>
    </citation>
    <scope>NUCLEOTIDE SEQUENCE [LARGE SCALE GENOMIC DNA]</scope>
    <source>
        <strain evidence="2 3">ATCC 27476</strain>
    </source>
</reference>
<evidence type="ECO:0008006" key="4">
    <source>
        <dbReference type="Google" id="ProtNLM"/>
    </source>
</evidence>
<feature type="region of interest" description="Disordered" evidence="1">
    <location>
        <begin position="376"/>
        <end position="477"/>
    </location>
</feature>
<evidence type="ECO:0000313" key="3">
    <source>
        <dbReference type="Proteomes" id="UP000325563"/>
    </source>
</evidence>
<dbReference type="InterPro" id="IPR036689">
    <property type="entry name" value="ESAT-6-like_sf"/>
</dbReference>
<dbReference type="GeneID" id="95613002"/>
<evidence type="ECO:0000256" key="1">
    <source>
        <dbReference type="SAM" id="MobiDB-lite"/>
    </source>
</evidence>
<protein>
    <recommendedName>
        <fullName evidence="4">WXG100 family type VII secretion target</fullName>
    </recommendedName>
</protein>
<gene>
    <name evidence="2" type="ORF">CP980_20900</name>
</gene>
<proteinExistence type="predicted"/>
<dbReference type="EMBL" id="CP023692">
    <property type="protein sequence ID" value="QEV47216.1"/>
    <property type="molecule type" value="Genomic_DNA"/>
</dbReference>
<dbReference type="SUPFAM" id="SSF140453">
    <property type="entry name" value="EsxAB dimer-like"/>
    <property type="match status" value="1"/>
</dbReference>
<evidence type="ECO:0000313" key="2">
    <source>
        <dbReference type="EMBL" id="QEV47216.1"/>
    </source>
</evidence>
<name>A0A5J6JH92_STRVI</name>
<organism evidence="2 3">
    <name type="scientific">Streptomyces vinaceus</name>
    <dbReference type="NCBI Taxonomy" id="1960"/>
    <lineage>
        <taxon>Bacteria</taxon>
        <taxon>Bacillati</taxon>
        <taxon>Actinomycetota</taxon>
        <taxon>Actinomycetes</taxon>
        <taxon>Kitasatosporales</taxon>
        <taxon>Streptomycetaceae</taxon>
        <taxon>Streptomyces</taxon>
    </lineage>
</organism>
<feature type="region of interest" description="Disordered" evidence="1">
    <location>
        <begin position="176"/>
        <end position="267"/>
    </location>
</feature>
<sequence length="477" mass="48872">MATNFEGYSHQKLREMRAALDPTAVKDRADRLQKASEDIAKIAEKLKNHRVTGWEGEAATAFQEWVGRAGNATLRLSEYSATGSKWMGDTVQKMIEARDMPAYDTKAAENLEAARKAHNDPDAQQIATQERSKLDADHRESIRLMNNLAQSYELSYGQMDKAEIPTFPPPPAVFVPEGRFDGEDMARPGGGSGSGTHAPYGTSAPDGSRSENGLGLAPGHQPKEDGTPTPTTVHTPTSGTPDRDVDVDIDHVSTLPPPTTTLPPTTGMPVPNLPVGPGPGPVVPIPPLGLPPVTGKTGLGPGLGPGIGQVPNLGPGGTGVGKVGPISGLPARDSGIMGGRAVPTSGPSAGIPRGTVIGNEGTQTGRGMMGGGPHGGGGAHAGGVSGSPARRLASEPGGIVGGRQAASGGRLAAGGQPFTQGGSGLVRNGSGAMGHAGAGVRTQGSRREEQGGERPDYLVEDEETWQGNRRVAPPVID</sequence>